<dbReference type="Proteomes" id="UP000322876">
    <property type="component" value="Unassembled WGS sequence"/>
</dbReference>
<proteinExistence type="predicted"/>
<dbReference type="RefSeq" id="WP_149265536.1">
    <property type="nucleotide sequence ID" value="NZ_VFJB01000003.1"/>
</dbReference>
<keyword evidence="1" id="KW-0472">Membrane</keyword>
<keyword evidence="3" id="KW-1185">Reference proteome</keyword>
<accession>A0A5A8F419</accession>
<gene>
    <name evidence="2" type="ORF">FHQ18_02180</name>
</gene>
<feature type="transmembrane region" description="Helical" evidence="1">
    <location>
        <begin position="73"/>
        <end position="95"/>
    </location>
</feature>
<organism evidence="2 3">
    <name type="scientific">Deferribacter autotrophicus</name>
    <dbReference type="NCBI Taxonomy" id="500465"/>
    <lineage>
        <taxon>Bacteria</taxon>
        <taxon>Pseudomonadati</taxon>
        <taxon>Deferribacterota</taxon>
        <taxon>Deferribacteres</taxon>
        <taxon>Deferribacterales</taxon>
        <taxon>Deferribacteraceae</taxon>
        <taxon>Deferribacter</taxon>
    </lineage>
</organism>
<evidence type="ECO:0008006" key="4">
    <source>
        <dbReference type="Google" id="ProtNLM"/>
    </source>
</evidence>
<dbReference type="OrthoDB" id="7867610at2"/>
<sequence length="218" mass="25742">MKRTPKSWIVFFWAAVFEFLSYFSLFNTIRLIFPSLRRSYLFVEFYVFCNTITSFFFLVLTTTVNYISDSILMFFSIYGFMRTFEIIIYQINVLLFDEFRALLAGKKYALYGYRRIVILLLHNYLEIACWFGISYMWFSLNGHISFNGVLIPSFWQVFHESLLLMFAYTSDKIIAESSTALAIFTLQAIIGLFMTILVLARFLSLLPNPKSMDEFENK</sequence>
<feature type="transmembrane region" description="Helical" evidence="1">
    <location>
        <begin position="12"/>
        <end position="33"/>
    </location>
</feature>
<evidence type="ECO:0000313" key="2">
    <source>
        <dbReference type="EMBL" id="KAA0258776.1"/>
    </source>
</evidence>
<feature type="transmembrane region" description="Helical" evidence="1">
    <location>
        <begin position="116"/>
        <end position="138"/>
    </location>
</feature>
<keyword evidence="1" id="KW-1133">Transmembrane helix</keyword>
<feature type="transmembrane region" description="Helical" evidence="1">
    <location>
        <begin position="144"/>
        <end position="168"/>
    </location>
</feature>
<comment type="caution">
    <text evidence="2">The sequence shown here is derived from an EMBL/GenBank/DDBJ whole genome shotgun (WGS) entry which is preliminary data.</text>
</comment>
<dbReference type="AlphaFoldDB" id="A0A5A8F419"/>
<evidence type="ECO:0000256" key="1">
    <source>
        <dbReference type="SAM" id="Phobius"/>
    </source>
</evidence>
<evidence type="ECO:0000313" key="3">
    <source>
        <dbReference type="Proteomes" id="UP000322876"/>
    </source>
</evidence>
<name>A0A5A8F419_9BACT</name>
<keyword evidence="1" id="KW-0812">Transmembrane</keyword>
<dbReference type="EMBL" id="VFJB01000003">
    <property type="protein sequence ID" value="KAA0258776.1"/>
    <property type="molecule type" value="Genomic_DNA"/>
</dbReference>
<protein>
    <recommendedName>
        <fullName evidence="4">Two pore domain potassium channel family protein</fullName>
    </recommendedName>
</protein>
<reference evidence="2 3" key="1">
    <citation type="submission" date="2019-06" db="EMBL/GenBank/DDBJ databases">
        <title>Genomic insights into carbon and energy metabolism of Deferribacter autotrophicus revealed new metabolic traits in the phylum Deferribacteres.</title>
        <authorList>
            <person name="Slobodkin A.I."/>
            <person name="Slobodkina G.B."/>
            <person name="Allioux M."/>
            <person name="Alain K."/>
            <person name="Jebbar M."/>
            <person name="Shadrin V."/>
            <person name="Kublanov I.V."/>
            <person name="Toshchakov S.V."/>
            <person name="Bonch-Osmolovskaya E.A."/>
        </authorList>
    </citation>
    <scope>NUCLEOTIDE SEQUENCE [LARGE SCALE GENOMIC DNA]</scope>
    <source>
        <strain evidence="2 3">SL50</strain>
    </source>
</reference>
<feature type="transmembrane region" description="Helical" evidence="1">
    <location>
        <begin position="180"/>
        <end position="203"/>
    </location>
</feature>
<feature type="transmembrane region" description="Helical" evidence="1">
    <location>
        <begin position="45"/>
        <end position="67"/>
    </location>
</feature>